<evidence type="ECO:0000313" key="2">
    <source>
        <dbReference type="EMBL" id="CAE7265282.1"/>
    </source>
</evidence>
<sequence length="352" mass="38263">MHEAAAIYRISFEQFIVICCLCRDETEHLAAEEPVFCPKAMLACSSEFLKEAPTGPAGSEPSVCAEGEATQAQQGDASSPKPHDGQDSDSPTEPQDDQHDGSRSSLERDGPLDSVGSVGHPTACTPCTFYCFSRRGCWVDRDCKYCHLFHQSLKQRRGQRTKRKALKSASAAMQAEKPLPKRDPTLGKAQPFTQLPPRVPPPPGLAMNMTSNTSNPSTSEGRMEHDSSSSSLSNVSMASSPPSQGNLPQADQIAMDRFEYTPRNLVVCVGQMLELWPLLVSHLQGCVFKVVPSLPLGVTLDERSGLVHGRPREAVGKGSYVVIASDTEQVVSVAFVKLTVNYIFDSFADVHR</sequence>
<keyword evidence="3" id="KW-1185">Reference proteome</keyword>
<dbReference type="OrthoDB" id="10487162at2759"/>
<protein>
    <recommendedName>
        <fullName evidence="4">C3H1-type domain-containing protein</fullName>
    </recommendedName>
</protein>
<dbReference type="Proteomes" id="UP000604046">
    <property type="component" value="Unassembled WGS sequence"/>
</dbReference>
<evidence type="ECO:0008006" key="4">
    <source>
        <dbReference type="Google" id="ProtNLM"/>
    </source>
</evidence>
<evidence type="ECO:0000313" key="3">
    <source>
        <dbReference type="Proteomes" id="UP000604046"/>
    </source>
</evidence>
<reference evidence="2" key="1">
    <citation type="submission" date="2021-02" db="EMBL/GenBank/DDBJ databases">
        <authorList>
            <person name="Dougan E. K."/>
            <person name="Rhodes N."/>
            <person name="Thang M."/>
            <person name="Chan C."/>
        </authorList>
    </citation>
    <scope>NUCLEOTIDE SEQUENCE</scope>
</reference>
<gene>
    <name evidence="2" type="ORF">SNAT2548_LOCUS14007</name>
</gene>
<dbReference type="EMBL" id="CAJNDS010001557">
    <property type="protein sequence ID" value="CAE7265282.1"/>
    <property type="molecule type" value="Genomic_DNA"/>
</dbReference>
<evidence type="ECO:0000256" key="1">
    <source>
        <dbReference type="SAM" id="MobiDB-lite"/>
    </source>
</evidence>
<name>A0A812MRL2_9DINO</name>
<organism evidence="2 3">
    <name type="scientific">Symbiodinium natans</name>
    <dbReference type="NCBI Taxonomy" id="878477"/>
    <lineage>
        <taxon>Eukaryota</taxon>
        <taxon>Sar</taxon>
        <taxon>Alveolata</taxon>
        <taxon>Dinophyceae</taxon>
        <taxon>Suessiales</taxon>
        <taxon>Symbiodiniaceae</taxon>
        <taxon>Symbiodinium</taxon>
    </lineage>
</organism>
<comment type="caution">
    <text evidence="2">The sequence shown here is derived from an EMBL/GenBank/DDBJ whole genome shotgun (WGS) entry which is preliminary data.</text>
</comment>
<proteinExistence type="predicted"/>
<accession>A0A812MRL2</accession>
<feature type="compositionally biased region" description="Basic residues" evidence="1">
    <location>
        <begin position="154"/>
        <end position="166"/>
    </location>
</feature>
<feature type="compositionally biased region" description="Low complexity" evidence="1">
    <location>
        <begin position="228"/>
        <end position="243"/>
    </location>
</feature>
<dbReference type="AlphaFoldDB" id="A0A812MRL2"/>
<feature type="compositionally biased region" description="Low complexity" evidence="1">
    <location>
        <begin position="207"/>
        <end position="219"/>
    </location>
</feature>
<feature type="compositionally biased region" description="Basic and acidic residues" evidence="1">
    <location>
        <begin position="96"/>
        <end position="111"/>
    </location>
</feature>
<feature type="region of interest" description="Disordered" evidence="1">
    <location>
        <begin position="55"/>
        <end position="117"/>
    </location>
</feature>
<feature type="region of interest" description="Disordered" evidence="1">
    <location>
        <begin position="154"/>
        <end position="249"/>
    </location>
</feature>